<dbReference type="PRINTS" id="PR01713">
    <property type="entry name" value="NUCEPIMERASE"/>
</dbReference>
<dbReference type="EMBL" id="CP129013">
    <property type="protein sequence ID" value="WLR42997.1"/>
    <property type="molecule type" value="Genomic_DNA"/>
</dbReference>
<gene>
    <name evidence="3" type="ORF">LC087_01895</name>
</gene>
<dbReference type="Proteomes" id="UP001197974">
    <property type="component" value="Chromosome"/>
</dbReference>
<feature type="domain" description="NAD-dependent epimerase/dehydratase" evidence="2">
    <location>
        <begin position="3"/>
        <end position="243"/>
    </location>
</feature>
<dbReference type="Pfam" id="PF01370">
    <property type="entry name" value="Epimerase"/>
    <property type="match status" value="1"/>
</dbReference>
<keyword evidence="4" id="KW-1185">Reference proteome</keyword>
<dbReference type="RefSeq" id="WP_226538813.1">
    <property type="nucleotide sequence ID" value="NZ_CP129013.1"/>
</dbReference>
<dbReference type="SUPFAM" id="SSF51735">
    <property type="entry name" value="NAD(P)-binding Rossmann-fold domains"/>
    <property type="match status" value="1"/>
</dbReference>
<dbReference type="InterPro" id="IPR001509">
    <property type="entry name" value="Epimerase_deHydtase"/>
</dbReference>
<evidence type="ECO:0000313" key="4">
    <source>
        <dbReference type="Proteomes" id="UP001197974"/>
    </source>
</evidence>
<reference evidence="3 4" key="1">
    <citation type="submission" date="2023-06" db="EMBL/GenBank/DDBJ databases">
        <title>Five Gram-positive bacteria isolated from mangrove sediments in Shenzhen, Guangdong, China.</title>
        <authorList>
            <person name="Yu S."/>
            <person name="Zheng W."/>
            <person name="Huang Y."/>
        </authorList>
    </citation>
    <scope>NUCLEOTIDE SEQUENCE [LARGE SCALE GENOMIC DNA]</scope>
    <source>
        <strain evidence="3 4">SaN35-3</strain>
    </source>
</reference>
<accession>A0ABY9JUA7</accession>
<comment type="similarity">
    <text evidence="1">Belongs to the NAD(P)-dependent epimerase/dehydratase family.</text>
</comment>
<organism evidence="3 4">
    <name type="scientific">Bacillus carboniphilus</name>
    <dbReference type="NCBI Taxonomy" id="86663"/>
    <lineage>
        <taxon>Bacteria</taxon>
        <taxon>Bacillati</taxon>
        <taxon>Bacillota</taxon>
        <taxon>Bacilli</taxon>
        <taxon>Bacillales</taxon>
        <taxon>Bacillaceae</taxon>
        <taxon>Bacillus</taxon>
    </lineage>
</organism>
<dbReference type="InterPro" id="IPR036291">
    <property type="entry name" value="NAD(P)-bd_dom_sf"/>
</dbReference>
<name>A0ABY9JUA7_9BACI</name>
<sequence length="316" mass="35905">MKILVTGSCGFIGSHLCEALLRIPSVYIRGIDAFIGPTSLPLKSVYINNYINHPRFELVVDNLLTYDLSTLLNDIDIVYHLAAIPGVRKSWGKDFDPYVENNILVTQRLLEACKQADVKAFIYASTSSVYGHASNKVSENACLSPLSPYGVTKLTGEYLCHVYQQNHDLPVVILRFFTVYGPRQRPDMFFHRLIKRILLDEPITIYGDGLQTRDFTYIDDCINGTMNVLNQHQQLIGETINIGGLERASVLDTISLLESITNKTVNKEFLPQPIGEPKHTWADISKAEKLLKYKPSTNLYNGLSKQYHYLKKVYWR</sequence>
<evidence type="ECO:0000313" key="3">
    <source>
        <dbReference type="EMBL" id="WLR42997.1"/>
    </source>
</evidence>
<proteinExistence type="inferred from homology"/>
<dbReference type="PANTHER" id="PTHR43000">
    <property type="entry name" value="DTDP-D-GLUCOSE 4,6-DEHYDRATASE-RELATED"/>
    <property type="match status" value="1"/>
</dbReference>
<evidence type="ECO:0000259" key="2">
    <source>
        <dbReference type="Pfam" id="PF01370"/>
    </source>
</evidence>
<dbReference type="Gene3D" id="3.40.50.720">
    <property type="entry name" value="NAD(P)-binding Rossmann-like Domain"/>
    <property type="match status" value="1"/>
</dbReference>
<protein>
    <submittedName>
        <fullName evidence="3">NAD-dependent epimerase/dehydratase family protein</fullName>
    </submittedName>
</protein>
<evidence type="ECO:0000256" key="1">
    <source>
        <dbReference type="ARBA" id="ARBA00007637"/>
    </source>
</evidence>